<evidence type="ECO:0000313" key="3">
    <source>
        <dbReference type="EMBL" id="MFD1600787.1"/>
    </source>
</evidence>
<dbReference type="EMBL" id="JBHUDK010000017">
    <property type="protein sequence ID" value="MFD1600787.1"/>
    <property type="molecule type" value="Genomic_DNA"/>
</dbReference>
<dbReference type="Proteomes" id="UP001597085">
    <property type="component" value="Unassembled WGS sequence"/>
</dbReference>
<feature type="region of interest" description="Disordered" evidence="1">
    <location>
        <begin position="661"/>
        <end position="690"/>
    </location>
</feature>
<name>A0ABD6CUS7_9EURY</name>
<dbReference type="RefSeq" id="WP_256420318.1">
    <property type="nucleotide sequence ID" value="NZ_JANHDI010000002.1"/>
</dbReference>
<reference evidence="3 4" key="1">
    <citation type="journal article" date="2019" name="Int. J. Syst. Evol. Microbiol.">
        <title>The Global Catalogue of Microorganisms (GCM) 10K type strain sequencing project: providing services to taxonomists for standard genome sequencing and annotation.</title>
        <authorList>
            <consortium name="The Broad Institute Genomics Platform"/>
            <consortium name="The Broad Institute Genome Sequencing Center for Infectious Disease"/>
            <person name="Wu L."/>
            <person name="Ma J."/>
        </authorList>
    </citation>
    <scope>NUCLEOTIDE SEQUENCE [LARGE SCALE GENOMIC DNA]</scope>
    <source>
        <strain evidence="3 4">CGMCC 1.12121</strain>
    </source>
</reference>
<proteinExistence type="predicted"/>
<evidence type="ECO:0000313" key="4">
    <source>
        <dbReference type="Proteomes" id="UP001597085"/>
    </source>
</evidence>
<feature type="domain" description="Periplasmic copper-binding protein NosD beta helix" evidence="2">
    <location>
        <begin position="414"/>
        <end position="582"/>
    </location>
</feature>
<dbReference type="AlphaFoldDB" id="A0ABD6CUS7"/>
<feature type="compositionally biased region" description="Basic and acidic residues" evidence="1">
    <location>
        <begin position="661"/>
        <end position="676"/>
    </location>
</feature>
<dbReference type="InterPro" id="IPR011050">
    <property type="entry name" value="Pectin_lyase_fold/virulence"/>
</dbReference>
<sequence>MALLSSTGTRWLTVLVSLALVAASLSFLLTPASGESLRPVDFADTVDMGGTGVDARRADDEGFVLPQVEVFYSGYRYVVGYVGIETAVSELGDASAQRQFGDPLAVYVSDFSTIEPNLTEEGFVVPERGRSVGWTPADTAFYVVDSDAAIPSGPVTVAFSERADAERFAAAHGGEVVDWEALRSRVGDPLPAKLDGFEASVDDRHAWANDTVTAAEERGQRPVSVVVGVDPGSVSERAAADGSAPVEVPADVASEPTVSAALDAAPPNTTVYLPPGTYEVDRLVVNRSITLAGAGADTILRGDGNRSVLYVRADGAAVSDLRVDGVGDVGSRGRDLRNDSGDWDTTVQLAYGYGDAGVVLDGAAGASVRDVEVDTPASGVIVRESPDSVIRNLTTRGAETARGGFMGVVLIGSPSVVQDSTFLGGRDGVYTHRADGSVVRDNDAEPGRYGVHEMYTSESLVANNTVRDAQAGVIVMTRPVDNAVVGNDVRGSTYGVVPAGSDSYYARNVIVDNEYGLQVAGDRNAFVDNVALENEVGARANDILPSNWVLRNDFLRNERAVESRIGPLRTWSHGGVGNHWGTLPIPDGDDDGVYDRPYRPTGTVDSRIGTVSGATALAQSPAVATLRRVQDAVSGLRQSGVVDTDARTEPFHPKLVDEALTEGRADRSHTGVDPTEHVTGVDTADMSTEGTRNVTAERTGNVTTGGVAP</sequence>
<evidence type="ECO:0000256" key="1">
    <source>
        <dbReference type="SAM" id="MobiDB-lite"/>
    </source>
</evidence>
<evidence type="ECO:0000259" key="2">
    <source>
        <dbReference type="Pfam" id="PF05048"/>
    </source>
</evidence>
<dbReference type="InterPro" id="IPR007742">
    <property type="entry name" value="NosD_dom"/>
</dbReference>
<keyword evidence="4" id="KW-1185">Reference proteome</keyword>
<dbReference type="SMART" id="SM00710">
    <property type="entry name" value="PbH1"/>
    <property type="match status" value="6"/>
</dbReference>
<organism evidence="3 4">
    <name type="scientific">Halobellus rarus</name>
    <dbReference type="NCBI Taxonomy" id="1126237"/>
    <lineage>
        <taxon>Archaea</taxon>
        <taxon>Methanobacteriati</taxon>
        <taxon>Methanobacteriota</taxon>
        <taxon>Stenosarchaea group</taxon>
        <taxon>Halobacteria</taxon>
        <taxon>Halobacteriales</taxon>
        <taxon>Haloferacaceae</taxon>
        <taxon>Halobellus</taxon>
    </lineage>
</organism>
<dbReference type="SUPFAM" id="SSF160387">
    <property type="entry name" value="NosL/MerB-like"/>
    <property type="match status" value="1"/>
</dbReference>
<accession>A0ABD6CUS7</accession>
<gene>
    <name evidence="3" type="ORF">ACFSBX_17790</name>
</gene>
<dbReference type="InterPro" id="IPR008719">
    <property type="entry name" value="N2O_reductase_NosL"/>
</dbReference>
<dbReference type="Gene3D" id="2.160.20.10">
    <property type="entry name" value="Single-stranded right-handed beta-helix, Pectin lyase-like"/>
    <property type="match status" value="1"/>
</dbReference>
<dbReference type="InterPro" id="IPR006626">
    <property type="entry name" value="PbH1"/>
</dbReference>
<comment type="caution">
    <text evidence="3">The sequence shown here is derived from an EMBL/GenBank/DDBJ whole genome shotgun (WGS) entry which is preliminary data.</text>
</comment>
<dbReference type="Pfam" id="PF05573">
    <property type="entry name" value="NosL"/>
    <property type="match status" value="1"/>
</dbReference>
<dbReference type="Pfam" id="PF05048">
    <property type="entry name" value="NosD"/>
    <property type="match status" value="1"/>
</dbReference>
<protein>
    <submittedName>
        <fullName evidence="3">NosD domain-containing protein</fullName>
    </submittedName>
</protein>
<dbReference type="SUPFAM" id="SSF51126">
    <property type="entry name" value="Pectin lyase-like"/>
    <property type="match status" value="1"/>
</dbReference>
<dbReference type="Gene3D" id="3.30.70.2050">
    <property type="match status" value="1"/>
</dbReference>
<dbReference type="InterPro" id="IPR012334">
    <property type="entry name" value="Pectin_lyas_fold"/>
</dbReference>